<proteinExistence type="predicted"/>
<protein>
    <recommendedName>
        <fullName evidence="4">Metallothionein</fullName>
    </recommendedName>
</protein>
<comment type="caution">
    <text evidence="2">The sequence shown here is derived from an EMBL/GenBank/DDBJ whole genome shotgun (WGS) entry which is preliminary data.</text>
</comment>
<evidence type="ECO:0000256" key="1">
    <source>
        <dbReference type="SAM" id="MobiDB-lite"/>
    </source>
</evidence>
<organism evidence="2 3">
    <name type="scientific">Pseudomonas asuensis</name>
    <dbReference type="NCBI Taxonomy" id="1825787"/>
    <lineage>
        <taxon>Bacteria</taxon>
        <taxon>Pseudomonadati</taxon>
        <taxon>Pseudomonadota</taxon>
        <taxon>Gammaproteobacteria</taxon>
        <taxon>Pseudomonadales</taxon>
        <taxon>Pseudomonadaceae</taxon>
        <taxon>Pseudomonas</taxon>
    </lineage>
</organism>
<dbReference type="Proteomes" id="UP000616499">
    <property type="component" value="Unassembled WGS sequence"/>
</dbReference>
<dbReference type="EMBL" id="BMNW01000003">
    <property type="protein sequence ID" value="GGM03626.1"/>
    <property type="molecule type" value="Genomic_DNA"/>
</dbReference>
<evidence type="ECO:0000313" key="3">
    <source>
        <dbReference type="Proteomes" id="UP000616499"/>
    </source>
</evidence>
<name>A0ABQ2GMD1_9PSED</name>
<feature type="region of interest" description="Disordered" evidence="1">
    <location>
        <begin position="1"/>
        <end position="43"/>
    </location>
</feature>
<reference evidence="3" key="1">
    <citation type="journal article" date="2019" name="Int. J. Syst. Evol. Microbiol.">
        <title>The Global Catalogue of Microorganisms (GCM) 10K type strain sequencing project: providing services to taxonomists for standard genome sequencing and annotation.</title>
        <authorList>
            <consortium name="The Broad Institute Genomics Platform"/>
            <consortium name="The Broad Institute Genome Sequencing Center for Infectious Disease"/>
            <person name="Wu L."/>
            <person name="Ma J."/>
        </authorList>
    </citation>
    <scope>NUCLEOTIDE SEQUENCE [LARGE SCALE GENOMIC DNA]</scope>
    <source>
        <strain evidence="3">JCM 13501</strain>
    </source>
</reference>
<evidence type="ECO:0000313" key="2">
    <source>
        <dbReference type="EMBL" id="GGM03626.1"/>
    </source>
</evidence>
<keyword evidence="3" id="KW-1185">Reference proteome</keyword>
<gene>
    <name evidence="2" type="ORF">GCM10009425_13640</name>
</gene>
<sequence length="43" mass="4831">MSDIKNPENQNAENEDLDNRDVNDDQLDQAVEETFPASDPISP</sequence>
<evidence type="ECO:0008006" key="4">
    <source>
        <dbReference type="Google" id="ProtNLM"/>
    </source>
</evidence>
<accession>A0ABQ2GMD1</accession>
<dbReference type="RefSeq" id="WP_268239856.1">
    <property type="nucleotide sequence ID" value="NZ_BMNW01000003.1"/>
</dbReference>